<feature type="transmembrane region" description="Helical" evidence="10">
    <location>
        <begin position="219"/>
        <end position="239"/>
    </location>
</feature>
<dbReference type="InterPro" id="IPR036940">
    <property type="entry name" value="PI3/4_kinase_cat_sf"/>
</dbReference>
<dbReference type="GeneID" id="87839238"/>
<feature type="compositionally biased region" description="Basic residues" evidence="9">
    <location>
        <begin position="552"/>
        <end position="565"/>
    </location>
</feature>
<feature type="transmembrane region" description="Helical" evidence="10">
    <location>
        <begin position="476"/>
        <end position="494"/>
    </location>
</feature>
<feature type="compositionally biased region" description="Low complexity" evidence="9">
    <location>
        <begin position="1145"/>
        <end position="1158"/>
    </location>
</feature>
<evidence type="ECO:0000256" key="7">
    <source>
        <dbReference type="ARBA" id="ARBA00022989"/>
    </source>
</evidence>
<name>A0AAE0LS66_9PEZI</name>
<dbReference type="Gene3D" id="1.20.1740.10">
    <property type="entry name" value="Amino acid/polyamine transporter I"/>
    <property type="match status" value="1"/>
</dbReference>
<evidence type="ECO:0000256" key="5">
    <source>
        <dbReference type="ARBA" id="ARBA00022692"/>
    </source>
</evidence>
<dbReference type="InterPro" id="IPR015433">
    <property type="entry name" value="PI3/4_kinase"/>
</dbReference>
<accession>A0AAE0LS66</accession>
<dbReference type="SMART" id="SM00146">
    <property type="entry name" value="PI3Kc"/>
    <property type="match status" value="1"/>
</dbReference>
<evidence type="ECO:0000256" key="2">
    <source>
        <dbReference type="ARBA" id="ARBA00004141"/>
    </source>
</evidence>
<keyword evidence="6" id="KW-0418">Kinase</keyword>
<dbReference type="InterPro" id="IPR000403">
    <property type="entry name" value="PI3/4_kinase_cat_dom"/>
</dbReference>
<dbReference type="Gene3D" id="6.10.140.1260">
    <property type="match status" value="1"/>
</dbReference>
<evidence type="ECO:0000256" key="10">
    <source>
        <dbReference type="SAM" id="Phobius"/>
    </source>
</evidence>
<dbReference type="FunFam" id="3.30.1010.10:FF:000035">
    <property type="entry name" value="Phosphatidylinositol 4-kinase PIK1a"/>
    <property type="match status" value="1"/>
</dbReference>
<feature type="transmembrane region" description="Helical" evidence="10">
    <location>
        <begin position="355"/>
        <end position="374"/>
    </location>
</feature>
<dbReference type="PANTHER" id="PTHR10048">
    <property type="entry name" value="PHOSPHATIDYLINOSITOL KINASE"/>
    <property type="match status" value="1"/>
</dbReference>
<dbReference type="GO" id="GO:0004430">
    <property type="term" value="F:1-phosphatidylinositol 4-kinase activity"/>
    <property type="evidence" value="ECO:0007669"/>
    <property type="project" value="UniProtKB-EC"/>
</dbReference>
<feature type="compositionally biased region" description="Basic and acidic residues" evidence="9">
    <location>
        <begin position="11"/>
        <end position="22"/>
    </location>
</feature>
<feature type="transmembrane region" description="Helical" evidence="10">
    <location>
        <begin position="404"/>
        <end position="424"/>
    </location>
</feature>
<evidence type="ECO:0000256" key="6">
    <source>
        <dbReference type="ARBA" id="ARBA00022777"/>
    </source>
</evidence>
<feature type="transmembrane region" description="Helical" evidence="10">
    <location>
        <begin position="430"/>
        <end position="456"/>
    </location>
</feature>
<evidence type="ECO:0000256" key="3">
    <source>
        <dbReference type="ARBA" id="ARBA00012169"/>
    </source>
</evidence>
<comment type="caution">
    <text evidence="12">The sequence shown here is derived from an EMBL/GenBank/DDBJ whole genome shotgun (WGS) entry which is preliminary data.</text>
</comment>
<dbReference type="InterPro" id="IPR016024">
    <property type="entry name" value="ARM-type_fold"/>
</dbReference>
<feature type="domain" description="PI3K/PI4K catalytic" evidence="11">
    <location>
        <begin position="1306"/>
        <end position="1585"/>
    </location>
</feature>
<dbReference type="PANTHER" id="PTHR10048:SF22">
    <property type="entry name" value="PHOSPHATIDYLINOSITOL 4-KINASE BETA"/>
    <property type="match status" value="1"/>
</dbReference>
<feature type="compositionally biased region" description="Basic residues" evidence="9">
    <location>
        <begin position="836"/>
        <end position="849"/>
    </location>
</feature>
<dbReference type="SUPFAM" id="SSF48371">
    <property type="entry name" value="ARM repeat"/>
    <property type="match status" value="1"/>
</dbReference>
<feature type="compositionally biased region" description="Basic and acidic residues" evidence="9">
    <location>
        <begin position="566"/>
        <end position="577"/>
    </location>
</feature>
<reference evidence="12" key="2">
    <citation type="submission" date="2023-06" db="EMBL/GenBank/DDBJ databases">
        <authorList>
            <consortium name="Lawrence Berkeley National Laboratory"/>
            <person name="Haridas S."/>
            <person name="Hensen N."/>
            <person name="Bonometti L."/>
            <person name="Westerberg I."/>
            <person name="Brannstrom I.O."/>
            <person name="Guillou S."/>
            <person name="Cros-Aarteil S."/>
            <person name="Calhoun S."/>
            <person name="Kuo A."/>
            <person name="Mondo S."/>
            <person name="Pangilinan J."/>
            <person name="Riley R."/>
            <person name="Labutti K."/>
            <person name="Andreopoulos B."/>
            <person name="Lipzen A."/>
            <person name="Chen C."/>
            <person name="Yanf M."/>
            <person name="Daum C."/>
            <person name="Ng V."/>
            <person name="Clum A."/>
            <person name="Steindorff A."/>
            <person name="Ohm R."/>
            <person name="Martin F."/>
            <person name="Silar P."/>
            <person name="Natvig D."/>
            <person name="Lalanne C."/>
            <person name="Gautier V."/>
            <person name="Ament-Velasquez S.L."/>
            <person name="Kruys A."/>
            <person name="Hutchinson M.I."/>
            <person name="Powell A.J."/>
            <person name="Barry K."/>
            <person name="Miller A.N."/>
            <person name="Grigoriev I.V."/>
            <person name="Debuchy R."/>
            <person name="Gladieux P."/>
            <person name="Thoren M.H."/>
            <person name="Johannesson H."/>
        </authorList>
    </citation>
    <scope>NUCLEOTIDE SEQUENCE</scope>
    <source>
        <strain evidence="12">CBS 168.71</strain>
    </source>
</reference>
<dbReference type="PROSITE" id="PS50290">
    <property type="entry name" value="PI3_4_KINASE_3"/>
    <property type="match status" value="1"/>
</dbReference>
<dbReference type="InterPro" id="IPR021601">
    <property type="entry name" value="Phosphatidylino_kinase_fungi"/>
</dbReference>
<evidence type="ECO:0000313" key="12">
    <source>
        <dbReference type="EMBL" id="KAK3295502.1"/>
    </source>
</evidence>
<feature type="transmembrane region" description="Helical" evidence="10">
    <location>
        <begin position="506"/>
        <end position="525"/>
    </location>
</feature>
<dbReference type="Pfam" id="PF00454">
    <property type="entry name" value="PI3_PI4_kinase"/>
    <property type="match status" value="1"/>
</dbReference>
<sequence length="1601" mass="178021">MQEPEIFEQPVADKDPEAHGAGDENGTYGGTIYSNGVSPVGARDDESDDYRDFVFPEDRKLGTWSTAFLIINRVVGAGIYSTPSAIIFSLDSVGVTLLFWVLGGFMTFWLFVYLEYGTALPRSGGEKVYLERVYQRPRYLATCIFAVAHLRVVQFVLFAISTGNSISFSSYLLRAATGDPQEGGWLNQGIAIAAITVLVVCLIHSFAPRWGIWLSNGFGAFKLIMLSLLVCTGFAALAGKTAAPRPDNFSSFHGAGSSRSPDDNPTGAAGGYSIALLQVLYSYSGWENANYVLTEVRNAPKTLRKAAPISISAVTILYVLANISYFAAMSKIEIAEAGTVVAAQFFENVWGRSAFVTRVVPLFIGLSAFGNAFAQSFAMPRVKQELSKEGVLPWSRFWASDWPFNAPSGAIFLHWIFTVVFILACRTPDVYSFVTNVFIYSGNWIKFFLAVGLVYLNFAPSERWAEQRTTFRSSPLLTIFWILSLLFVQVAPFIENDFLKHVPYYVFPTLGTSLLAIGTGYWLVWAKLLPAFGYHIQHEIVQMPDGSERVKYKRVKPKKRKKRGQWNRERKRNETRSRTSTLLEISNQSFEQYSHRASGRRAGDIHWQSRPMSWDLLKRFLESDVFNQNPFLSVSYLSRYADHIGIHYVLCSKLRQFPYEDIEFFLPQLCHLIISVDNESMALEEFLLDLCEESVTAALLTFWLFQTYLHDLAPNPQTEAFKTCRRVYNKVQHVVFGVSETLRHERITENVLPVTVLGSFVLASIACPMLPQWAGPLAIAQARKPRPVVETISEPTAVEAKKNVPARAHTISAGGPRPRRTKEGRNTSGQEGKTHASPRKSPGRIKLKTPRPPSRSKTNEPAPQEDEEGELPSQLENLALEARISSASLPLPDPRPRLVTRPTTPVSAGLRPSEATRRHSHHVKTLLSQGEMTHLQKTRLLRQNYFRCQTAFLTALEDISNRLVVVPKPARLSALRAELALIARDLPAEVDIPVLCPPDLVDGSPSKSRHHRIVRLNPAEATVLNSAEKVPYLLMVEILRDDFTFDPDSPDNQRLLTTLLDEQGTRKRIFDLSESSIPTTSRAPEPAVDSVFEPSSGDLGSSPMLRPEDDDEPFGTTPTQSNFSLRLSNTSTPGPGSWDKTTPRSSGGSSESLSPPLNRRRLTLTNARHNSVDQPDFSALAVHMRTASQMLAQLDATSGKRPRQEVAAIRSRIIASMQSLEEQSFDLDDGQGPTFDTIMARAQAAAVTEAATDTDRTEVADDATVEPNLNANAGIDRMENDIKTGGLQRKGDRDDPSAAVFGEAWESKKERIRKSSPYGWMKNWDLVSVIIKTGSDLRQEAFACQLIRVCHKIWVDAGVPVWVKLMRILVTGESSGLIETIANGVSLHSIKRSLTLASIESGQNPRRRIATLKDHFVKAFGIPEGDAFRAGVDAFKRSLAAYSVISYVLQLKDRHNGNVLIDNEGHIIHIDFGFMLSNSPGSVGFEAAPFKLTYEYVDVLGGVGSPDFEDYKSLCKQAFQALRRSADNIIDLVAMMGRESKMPCFGAGVTQVTTALRQRFQLQLSADEAEQFVETDLIAKAVGSYYTRLYDTFQYRTQGIY</sequence>
<dbReference type="FunFam" id="1.20.1740.10:FF:000106">
    <property type="entry name" value="Methionine transporter, putative (Eurofung)"/>
    <property type="match status" value="1"/>
</dbReference>
<feature type="compositionally biased region" description="Polar residues" evidence="9">
    <location>
        <begin position="1073"/>
        <end position="1082"/>
    </location>
</feature>
<feature type="compositionally biased region" description="Low complexity" evidence="9">
    <location>
        <begin position="897"/>
        <end position="906"/>
    </location>
</feature>
<feature type="compositionally biased region" description="Polar residues" evidence="9">
    <location>
        <begin position="1116"/>
        <end position="1144"/>
    </location>
</feature>
<comment type="catalytic activity">
    <reaction evidence="1">
        <text>a 1,2-diacyl-sn-glycero-3-phospho-(1D-myo-inositol) + ATP = a 1,2-diacyl-sn-glycero-3-phospho-(1D-myo-inositol 4-phosphate) + ADP + H(+)</text>
        <dbReference type="Rhea" id="RHEA:19877"/>
        <dbReference type="ChEBI" id="CHEBI:15378"/>
        <dbReference type="ChEBI" id="CHEBI:30616"/>
        <dbReference type="ChEBI" id="CHEBI:57880"/>
        <dbReference type="ChEBI" id="CHEBI:58178"/>
        <dbReference type="ChEBI" id="CHEBI:456216"/>
        <dbReference type="EC" id="2.7.1.67"/>
    </reaction>
</comment>
<feature type="region of interest" description="Disordered" evidence="9">
    <location>
        <begin position="886"/>
        <end position="919"/>
    </location>
</feature>
<dbReference type="GO" id="GO:0005737">
    <property type="term" value="C:cytoplasm"/>
    <property type="evidence" value="ECO:0007669"/>
    <property type="project" value="TreeGrafter"/>
</dbReference>
<dbReference type="PROSITE" id="PS00916">
    <property type="entry name" value="PI3_4_KINASE_2"/>
    <property type="match status" value="1"/>
</dbReference>
<dbReference type="Gene3D" id="1.10.1070.11">
    <property type="entry name" value="Phosphatidylinositol 3-/4-kinase, catalytic domain"/>
    <property type="match status" value="1"/>
</dbReference>
<dbReference type="GO" id="GO:0016020">
    <property type="term" value="C:membrane"/>
    <property type="evidence" value="ECO:0007669"/>
    <property type="project" value="UniProtKB-SubCell"/>
</dbReference>
<dbReference type="RefSeq" id="XP_062659016.1">
    <property type="nucleotide sequence ID" value="XM_062802290.1"/>
</dbReference>
<dbReference type="Pfam" id="PF11522">
    <property type="entry name" value="Pik1"/>
    <property type="match status" value="1"/>
</dbReference>
<evidence type="ECO:0000313" key="13">
    <source>
        <dbReference type="Proteomes" id="UP001278766"/>
    </source>
</evidence>
<feature type="region of interest" description="Disordered" evidence="9">
    <location>
        <begin position="1"/>
        <end position="39"/>
    </location>
</feature>
<proteinExistence type="predicted"/>
<dbReference type="SUPFAM" id="SSF56112">
    <property type="entry name" value="Protein kinase-like (PK-like)"/>
    <property type="match status" value="1"/>
</dbReference>
<gene>
    <name evidence="12" type="ORF">B0H64DRAFT_373716</name>
</gene>
<dbReference type="InterPro" id="IPR057754">
    <property type="entry name" value="PI4-kinase_beta/PIK1_cat"/>
</dbReference>
<dbReference type="EC" id="2.7.1.67" evidence="3"/>
<keyword evidence="13" id="KW-1185">Reference proteome</keyword>
<dbReference type="InterPro" id="IPR002293">
    <property type="entry name" value="AA/rel_permease1"/>
</dbReference>
<dbReference type="Gene3D" id="3.30.1010.10">
    <property type="entry name" value="Phosphatidylinositol 3-kinase Catalytic Subunit, Chain A, domain 4"/>
    <property type="match status" value="1"/>
</dbReference>
<feature type="transmembrane region" description="Helical" evidence="10">
    <location>
        <begin position="93"/>
        <end position="114"/>
    </location>
</feature>
<dbReference type="GO" id="GO:0048015">
    <property type="term" value="P:phosphatidylinositol-mediated signaling"/>
    <property type="evidence" value="ECO:0007669"/>
    <property type="project" value="TreeGrafter"/>
</dbReference>
<dbReference type="FunFam" id="1.10.1070.11:FF:000016">
    <property type="entry name" value="PIK1p Phosphatidylinositol 4-kinase"/>
    <property type="match status" value="1"/>
</dbReference>
<reference evidence="12" key="1">
    <citation type="journal article" date="2023" name="Mol. Phylogenet. Evol.">
        <title>Genome-scale phylogeny and comparative genomics of the fungal order Sordariales.</title>
        <authorList>
            <person name="Hensen N."/>
            <person name="Bonometti L."/>
            <person name="Westerberg I."/>
            <person name="Brannstrom I.O."/>
            <person name="Guillou S."/>
            <person name="Cros-Aarteil S."/>
            <person name="Calhoun S."/>
            <person name="Haridas S."/>
            <person name="Kuo A."/>
            <person name="Mondo S."/>
            <person name="Pangilinan J."/>
            <person name="Riley R."/>
            <person name="LaButti K."/>
            <person name="Andreopoulos B."/>
            <person name="Lipzen A."/>
            <person name="Chen C."/>
            <person name="Yan M."/>
            <person name="Daum C."/>
            <person name="Ng V."/>
            <person name="Clum A."/>
            <person name="Steindorff A."/>
            <person name="Ohm R.A."/>
            <person name="Martin F."/>
            <person name="Silar P."/>
            <person name="Natvig D.O."/>
            <person name="Lalanne C."/>
            <person name="Gautier V."/>
            <person name="Ament-Velasquez S.L."/>
            <person name="Kruys A."/>
            <person name="Hutchinson M.I."/>
            <person name="Powell A.J."/>
            <person name="Barry K."/>
            <person name="Miller A.N."/>
            <person name="Grigoriev I.V."/>
            <person name="Debuchy R."/>
            <person name="Gladieux P."/>
            <person name="Hiltunen Thoren M."/>
            <person name="Johannesson H."/>
        </authorList>
    </citation>
    <scope>NUCLEOTIDE SEQUENCE</scope>
    <source>
        <strain evidence="12">CBS 168.71</strain>
    </source>
</reference>
<dbReference type="GO" id="GO:0022857">
    <property type="term" value="F:transmembrane transporter activity"/>
    <property type="evidence" value="ECO:0007669"/>
    <property type="project" value="InterPro"/>
</dbReference>
<protein>
    <recommendedName>
        <fullName evidence="3">1-phosphatidylinositol 4-kinase</fullName>
        <ecNumber evidence="3">2.7.1.67</ecNumber>
    </recommendedName>
</protein>
<comment type="subcellular location">
    <subcellularLocation>
        <location evidence="2">Membrane</location>
        <topology evidence="2">Multi-pass membrane protein</topology>
    </subcellularLocation>
</comment>
<evidence type="ECO:0000259" key="11">
    <source>
        <dbReference type="PROSITE" id="PS50290"/>
    </source>
</evidence>
<dbReference type="InterPro" id="IPR049160">
    <property type="entry name" value="PI4KB-PIK1_PIK"/>
</dbReference>
<feature type="region of interest" description="Disordered" evidence="9">
    <location>
        <begin position="1070"/>
        <end position="1158"/>
    </location>
</feature>
<feature type="transmembrane region" description="Helical" evidence="10">
    <location>
        <begin position="139"/>
        <end position="160"/>
    </location>
</feature>
<organism evidence="12 13">
    <name type="scientific">Chaetomium fimeti</name>
    <dbReference type="NCBI Taxonomy" id="1854472"/>
    <lineage>
        <taxon>Eukaryota</taxon>
        <taxon>Fungi</taxon>
        <taxon>Dikarya</taxon>
        <taxon>Ascomycota</taxon>
        <taxon>Pezizomycotina</taxon>
        <taxon>Sordariomycetes</taxon>
        <taxon>Sordariomycetidae</taxon>
        <taxon>Sordariales</taxon>
        <taxon>Chaetomiaceae</taxon>
        <taxon>Chaetomium</taxon>
    </lineage>
</organism>
<dbReference type="InterPro" id="IPR018936">
    <property type="entry name" value="PI3/4_kinase_CS"/>
</dbReference>
<keyword evidence="7 10" id="KW-1133">Transmembrane helix</keyword>
<dbReference type="Proteomes" id="UP001278766">
    <property type="component" value="Unassembled WGS sequence"/>
</dbReference>
<feature type="region of interest" description="Disordered" evidence="9">
    <location>
        <begin position="552"/>
        <end position="579"/>
    </location>
</feature>
<dbReference type="CDD" id="cd05168">
    <property type="entry name" value="PI4Kc_III_beta"/>
    <property type="match status" value="1"/>
</dbReference>
<keyword evidence="5 10" id="KW-0812">Transmembrane</keyword>
<dbReference type="Pfam" id="PF13520">
    <property type="entry name" value="AA_permease_2"/>
    <property type="match status" value="1"/>
</dbReference>
<dbReference type="EMBL" id="JAUEPN010000004">
    <property type="protein sequence ID" value="KAK3295502.1"/>
    <property type="molecule type" value="Genomic_DNA"/>
</dbReference>
<evidence type="ECO:0000256" key="9">
    <source>
        <dbReference type="SAM" id="MobiDB-lite"/>
    </source>
</evidence>
<keyword evidence="4" id="KW-0808">Transferase</keyword>
<keyword evidence="8 10" id="KW-0472">Membrane</keyword>
<dbReference type="InterPro" id="IPR011009">
    <property type="entry name" value="Kinase-like_dom_sf"/>
</dbReference>
<feature type="transmembrane region" description="Helical" evidence="10">
    <location>
        <begin position="185"/>
        <end position="207"/>
    </location>
</feature>
<evidence type="ECO:0000256" key="4">
    <source>
        <dbReference type="ARBA" id="ARBA00022679"/>
    </source>
</evidence>
<feature type="transmembrane region" description="Helical" evidence="10">
    <location>
        <begin position="307"/>
        <end position="328"/>
    </location>
</feature>
<feature type="transmembrane region" description="Helical" evidence="10">
    <location>
        <begin position="61"/>
        <end position="81"/>
    </location>
</feature>
<evidence type="ECO:0000256" key="8">
    <source>
        <dbReference type="ARBA" id="ARBA00023136"/>
    </source>
</evidence>
<dbReference type="GO" id="GO:0046854">
    <property type="term" value="P:phosphatidylinositol phosphate biosynthetic process"/>
    <property type="evidence" value="ECO:0007669"/>
    <property type="project" value="InterPro"/>
</dbReference>
<feature type="region of interest" description="Disordered" evidence="9">
    <location>
        <begin position="794"/>
        <end position="871"/>
    </location>
</feature>
<dbReference type="Pfam" id="PF21245">
    <property type="entry name" value="PI4KB-PIK1_PIK"/>
    <property type="match status" value="1"/>
</dbReference>
<evidence type="ECO:0000256" key="1">
    <source>
        <dbReference type="ARBA" id="ARBA00001686"/>
    </source>
</evidence>